<organism evidence="1 2">
    <name type="scientific">Grifola frondosa</name>
    <name type="common">Maitake</name>
    <name type="synonym">Polyporus frondosus</name>
    <dbReference type="NCBI Taxonomy" id="5627"/>
    <lineage>
        <taxon>Eukaryota</taxon>
        <taxon>Fungi</taxon>
        <taxon>Dikarya</taxon>
        <taxon>Basidiomycota</taxon>
        <taxon>Agaricomycotina</taxon>
        <taxon>Agaricomycetes</taxon>
        <taxon>Polyporales</taxon>
        <taxon>Grifolaceae</taxon>
        <taxon>Grifola</taxon>
    </lineage>
</organism>
<reference evidence="1 2" key="1">
    <citation type="submission" date="2016-03" db="EMBL/GenBank/DDBJ databases">
        <title>Whole genome sequencing of Grifola frondosa 9006-11.</title>
        <authorList>
            <person name="Min B."/>
            <person name="Park H."/>
            <person name="Kim J.-G."/>
            <person name="Cho H."/>
            <person name="Oh Y.-L."/>
            <person name="Kong W.-S."/>
            <person name="Choi I.-G."/>
        </authorList>
    </citation>
    <scope>NUCLEOTIDE SEQUENCE [LARGE SCALE GENOMIC DNA]</scope>
    <source>
        <strain evidence="1 2">9006-11</strain>
    </source>
</reference>
<dbReference type="AlphaFoldDB" id="A0A1C7LXN2"/>
<keyword evidence="2" id="KW-1185">Reference proteome</keyword>
<dbReference type="OrthoDB" id="5429442at2759"/>
<accession>A0A1C7LXN2</accession>
<gene>
    <name evidence="1" type="ORF">A0H81_11368</name>
</gene>
<dbReference type="Proteomes" id="UP000092993">
    <property type="component" value="Unassembled WGS sequence"/>
</dbReference>
<sequence>MHHPDARFLEENKYSFALAEFSYGKLHGPDLPASGVDALFYAKFDKPVLEFICNHDAILRLKIKEGYYNQSHKVYTRTAAEDVRLPADLELTFRLGFDVRKIIGEDSKIGKSQNLIQLVILDLKNAKLISSKPELHVGRESLLFYFSKYLEFLHGAGHHVLFSLPDFDDDRFRLNIDFSLMRKPHVTTDNISGISLDRINSYLSFVWLKSAMLAHNASAKVVDWRSTCLAEYSSINSIHGDSEIHFQLKLGPPRIEALCSREVIMYFRVREASFFHGVDFTTALGHKYTDWEIAVVIDVIYTAESGGDVVTIKLDLKNARFNHQCSKFTGFDSEVVHAETYLTRLIEFFSIEYLELLQIARYDTVYSWDKDWVIRTPVIGGGSDDSSWGVEEVIALSQNSINAHFDNLWANAQSQTSSAFTSHILAKWNYEHYFSATFRPLTVRLLSNGKALIWVHLAHGFLKTLKDWFLWSEGKHYDFEDWRLAFEVDLKMCSHRDLVTDVSEKWLNEYKESVVFKEHGSQQDRVLKHLYLDLHDTEFLHEFSTFEGLYDAQDNECSIEQLQAVVYYIQHHYFKDLRDWGLNILYTLPIWHTGISLTSYALTDVAFHIYSMTDITRRTWPHVSAGLEPLIVLVGMTGFRPLPATHLEFYDGWVFHTNKKQTYGTVSISKRVFMGERLLSILSHLNAVTTIVPVFSGVENGVWALKLTTWAQHEWRKNHAYKLQFNTERDGYLKYKWEHRDGWSYEHEGSSDIVNGTYSVSFPTAFRRGALEIKVWGEVKLDMSFKAGTEKWSATSSATWDAMAAVRTNSHGIKVDLLGARSPRHQDRICGGLRFGDVCGSSGSSKGNSPRYYRFQRAFERAWCLQGVWTYCYPRMQAYSLANPLFNAHGDLIFELRLHGQQVSSGSVLRQTSLGGPSLAVRGPSSRRTSSFLRTASGTTVTKFVEEAVHSVSYSDVVNGGNSVDGTDSPITPGAIAVEV</sequence>
<evidence type="ECO:0000313" key="1">
    <source>
        <dbReference type="EMBL" id="OBZ68799.1"/>
    </source>
</evidence>
<evidence type="ECO:0000313" key="2">
    <source>
        <dbReference type="Proteomes" id="UP000092993"/>
    </source>
</evidence>
<dbReference type="STRING" id="5627.A0A1C7LXN2"/>
<protein>
    <submittedName>
        <fullName evidence="1">Uncharacterized protein</fullName>
    </submittedName>
</protein>
<dbReference type="OMA" id="WKYEHEG"/>
<proteinExistence type="predicted"/>
<comment type="caution">
    <text evidence="1">The sequence shown here is derived from an EMBL/GenBank/DDBJ whole genome shotgun (WGS) entry which is preliminary data.</text>
</comment>
<dbReference type="EMBL" id="LUGG01000019">
    <property type="protein sequence ID" value="OBZ68799.1"/>
    <property type="molecule type" value="Genomic_DNA"/>
</dbReference>
<name>A0A1C7LXN2_GRIFR</name>